<dbReference type="Gene3D" id="3.40.50.20">
    <property type="match status" value="1"/>
</dbReference>
<feature type="binding site" evidence="14">
    <location>
        <begin position="180"/>
        <end position="182"/>
    </location>
    <ligand>
        <name>ATP</name>
        <dbReference type="ChEBI" id="CHEBI:30616"/>
    </ligand>
</feature>
<dbReference type="InterPro" id="IPR013815">
    <property type="entry name" value="ATP_grasp_subdomain_1"/>
</dbReference>
<gene>
    <name evidence="12" type="primary">ddl</name>
    <name evidence="18" type="ORF">IB211_01760</name>
</gene>
<feature type="binding site" evidence="14">
    <location>
        <begin position="188"/>
        <end position="189"/>
    </location>
    <ligand>
        <name>ATP</name>
        <dbReference type="ChEBI" id="CHEBI:30616"/>
    </ligand>
</feature>
<evidence type="ECO:0000256" key="5">
    <source>
        <dbReference type="ARBA" id="ARBA00022741"/>
    </source>
</evidence>
<dbReference type="GO" id="GO:0005524">
    <property type="term" value="F:ATP binding"/>
    <property type="evidence" value="ECO:0007669"/>
    <property type="project" value="UniProtKB-UniRule"/>
</dbReference>
<dbReference type="Pfam" id="PF01820">
    <property type="entry name" value="Dala_Dala_lig_N"/>
    <property type="match status" value="1"/>
</dbReference>
<dbReference type="NCBIfam" id="NF000091">
    <property type="entry name" value="D_ala_D_ser_VanG"/>
    <property type="match status" value="1"/>
</dbReference>
<dbReference type="GO" id="GO:0046872">
    <property type="term" value="F:metal ion binding"/>
    <property type="evidence" value="ECO:0007669"/>
    <property type="project" value="UniProtKB-KW"/>
</dbReference>
<evidence type="ECO:0000313" key="18">
    <source>
        <dbReference type="EMBL" id="ALP94151.1"/>
    </source>
</evidence>
<dbReference type="NCBIfam" id="NF002528">
    <property type="entry name" value="PRK01966.1-4"/>
    <property type="match status" value="1"/>
</dbReference>
<dbReference type="eggNOG" id="COG1181">
    <property type="taxonomic scope" value="Bacteria"/>
</dbReference>
<dbReference type="PROSITE" id="PS00843">
    <property type="entry name" value="DALA_DALA_LIGASE_1"/>
    <property type="match status" value="1"/>
</dbReference>
<comment type="subcellular location">
    <subcellularLocation>
        <location evidence="12">Cytoplasm</location>
    </subcellularLocation>
</comment>
<dbReference type="InterPro" id="IPR011761">
    <property type="entry name" value="ATP-grasp"/>
</dbReference>
<evidence type="ECO:0000256" key="13">
    <source>
        <dbReference type="PIRSR" id="PIRSR039102-1"/>
    </source>
</evidence>
<accession>A0A0S2W4T6</accession>
<comment type="cofactor">
    <cofactor evidence="15">
        <name>Mg(2+)</name>
        <dbReference type="ChEBI" id="CHEBI:18420"/>
    </cofactor>
    <cofactor evidence="15">
        <name>Mn(2+)</name>
        <dbReference type="ChEBI" id="CHEBI:29035"/>
    </cofactor>
    <text evidence="15">Binds 2 magnesium or manganese ions per subunit.</text>
</comment>
<evidence type="ECO:0000256" key="2">
    <source>
        <dbReference type="ARBA" id="ARBA00010871"/>
    </source>
</evidence>
<evidence type="ECO:0000256" key="7">
    <source>
        <dbReference type="ARBA" id="ARBA00022842"/>
    </source>
</evidence>
<dbReference type="Gene3D" id="3.30.470.20">
    <property type="entry name" value="ATP-grasp fold, B domain"/>
    <property type="match status" value="1"/>
</dbReference>
<evidence type="ECO:0000256" key="9">
    <source>
        <dbReference type="ARBA" id="ARBA00022984"/>
    </source>
</evidence>
<dbReference type="AlphaFoldDB" id="A0A0S2W4T6"/>
<dbReference type="GO" id="GO:0008360">
    <property type="term" value="P:regulation of cell shape"/>
    <property type="evidence" value="ECO:0007669"/>
    <property type="project" value="UniProtKB-KW"/>
</dbReference>
<dbReference type="Gene3D" id="3.30.1490.20">
    <property type="entry name" value="ATP-grasp fold, A domain"/>
    <property type="match status" value="1"/>
</dbReference>
<evidence type="ECO:0000256" key="11">
    <source>
        <dbReference type="ARBA" id="ARBA00023316"/>
    </source>
</evidence>
<evidence type="ECO:0000313" key="19">
    <source>
        <dbReference type="Proteomes" id="UP000064844"/>
    </source>
</evidence>
<feature type="binding site" evidence="15">
    <location>
        <position position="313"/>
    </location>
    <ligand>
        <name>Mg(2+)</name>
        <dbReference type="ChEBI" id="CHEBI:18420"/>
        <label>2</label>
    </ligand>
</feature>
<feature type="active site" evidence="13">
    <location>
        <position position="188"/>
    </location>
</feature>
<dbReference type="FunFam" id="3.30.470.20:FF:000008">
    <property type="entry name" value="D-alanine--D-alanine ligase"/>
    <property type="match status" value="1"/>
</dbReference>
<keyword evidence="12" id="KW-0963">Cytoplasm</keyword>
<dbReference type="PANTHER" id="PTHR23132:SF25">
    <property type="entry name" value="D-ALANINE--D-ALANINE LIGASE A"/>
    <property type="match status" value="1"/>
</dbReference>
<feature type="binding site" evidence="15">
    <location>
        <position position="311"/>
    </location>
    <ligand>
        <name>Mg(2+)</name>
        <dbReference type="ChEBI" id="CHEBI:18420"/>
        <label>2</label>
    </ligand>
</feature>
<sequence length="349" mass="37739">MSKCRLAVLFGGCSPEYRVSLQSAHGVLTHLDPQKYEPVPLGITRDGRWFLYTGPYDALPDDTWHLGPCCVPAVLSPDRELHGLLLLNAAGPSTLRLDAALPVLHGRNGEDGTVQGLLELAGIPVAGCGVLSSALCMDKELAHQVARASGVEVPRSVVFRAGEDFVLLRQRTAALSWPLFVKPARAGSSFGVTRVTAQSELFAAVSAALERDDKVVVEEEVSGFEVGCAVLGDRDLTLGRPDEIELQKGFFTYDEKYHLITARIHTPARISPSQEQAVQALSSKLYRALDCRGMARVDLFLTPDGRLIFNEINTIPGFTAHSRYPAMMAAAGLSFSQVLDRLIETAVGT</sequence>
<dbReference type="SUPFAM" id="SSF56059">
    <property type="entry name" value="Glutathione synthetase ATP-binding domain-like"/>
    <property type="match status" value="1"/>
</dbReference>
<dbReference type="EMBL" id="CP011307">
    <property type="protein sequence ID" value="ALP94151.1"/>
    <property type="molecule type" value="Genomic_DNA"/>
</dbReference>
<dbReference type="SUPFAM" id="SSF52440">
    <property type="entry name" value="PreATP-grasp domain"/>
    <property type="match status" value="1"/>
</dbReference>
<dbReference type="Proteomes" id="UP000064844">
    <property type="component" value="Chromosome"/>
</dbReference>
<evidence type="ECO:0000256" key="1">
    <source>
        <dbReference type="ARBA" id="ARBA00001936"/>
    </source>
</evidence>
<keyword evidence="19" id="KW-1185">Reference proteome</keyword>
<evidence type="ECO:0000256" key="3">
    <source>
        <dbReference type="ARBA" id="ARBA00022598"/>
    </source>
</evidence>
<comment type="function">
    <text evidence="12">Cell wall formation.</text>
</comment>
<dbReference type="InterPro" id="IPR005905">
    <property type="entry name" value="D_ala_D_ala"/>
</dbReference>
<comment type="cofactor">
    <cofactor evidence="1">
        <name>Mn(2+)</name>
        <dbReference type="ChEBI" id="CHEBI:29035"/>
    </cofactor>
</comment>
<dbReference type="PANTHER" id="PTHR23132">
    <property type="entry name" value="D-ALANINE--D-ALANINE LIGASE"/>
    <property type="match status" value="1"/>
</dbReference>
<comment type="catalytic activity">
    <reaction evidence="12">
        <text>2 D-alanine + ATP = D-alanyl-D-alanine + ADP + phosphate + H(+)</text>
        <dbReference type="Rhea" id="RHEA:11224"/>
        <dbReference type="ChEBI" id="CHEBI:15378"/>
        <dbReference type="ChEBI" id="CHEBI:30616"/>
        <dbReference type="ChEBI" id="CHEBI:43474"/>
        <dbReference type="ChEBI" id="CHEBI:57416"/>
        <dbReference type="ChEBI" id="CHEBI:57822"/>
        <dbReference type="ChEBI" id="CHEBI:456216"/>
        <dbReference type="EC" id="6.3.2.4"/>
    </reaction>
</comment>
<dbReference type="PROSITE" id="PS50975">
    <property type="entry name" value="ATP_GRASP"/>
    <property type="match status" value="1"/>
</dbReference>
<feature type="binding site" evidence="14">
    <location>
        <begin position="310"/>
        <end position="311"/>
    </location>
    <ligand>
        <name>ATP</name>
        <dbReference type="ChEBI" id="CHEBI:30616"/>
    </ligand>
</feature>
<dbReference type="NCBIfam" id="TIGR01205">
    <property type="entry name" value="D_ala_D_alaTIGR"/>
    <property type="match status" value="1"/>
</dbReference>
<dbReference type="PIRSF" id="PIRSF039102">
    <property type="entry name" value="Ddl/VanB"/>
    <property type="match status" value="1"/>
</dbReference>
<evidence type="ECO:0000256" key="16">
    <source>
        <dbReference type="PROSITE-ProRule" id="PRU00409"/>
    </source>
</evidence>
<dbReference type="HAMAP" id="MF_00047">
    <property type="entry name" value="Dala_Dala_lig"/>
    <property type="match status" value="1"/>
</dbReference>
<keyword evidence="3 12" id="KW-0436">Ligase</keyword>
<evidence type="ECO:0000256" key="15">
    <source>
        <dbReference type="PIRSR" id="PIRSR039102-3"/>
    </source>
</evidence>
<dbReference type="Pfam" id="PF07478">
    <property type="entry name" value="Dala_Dala_lig_C"/>
    <property type="match status" value="1"/>
</dbReference>
<feature type="active site" evidence="13">
    <location>
        <position position="16"/>
    </location>
</feature>
<keyword evidence="9 12" id="KW-0573">Peptidoglycan synthesis</keyword>
<feature type="binding site" evidence="14">
    <location>
        <position position="139"/>
    </location>
    <ligand>
        <name>ATP</name>
        <dbReference type="ChEBI" id="CHEBI:30616"/>
    </ligand>
</feature>
<dbReference type="InterPro" id="IPR016185">
    <property type="entry name" value="PreATP-grasp_dom_sf"/>
</dbReference>
<evidence type="ECO:0000256" key="8">
    <source>
        <dbReference type="ARBA" id="ARBA00022960"/>
    </source>
</evidence>
<dbReference type="PROSITE" id="PS00844">
    <property type="entry name" value="DALA_DALA_LIGASE_2"/>
    <property type="match status" value="1"/>
</dbReference>
<dbReference type="InterPro" id="IPR011095">
    <property type="entry name" value="Dala_Dala_lig_C"/>
</dbReference>
<evidence type="ECO:0000256" key="4">
    <source>
        <dbReference type="ARBA" id="ARBA00022723"/>
    </source>
</evidence>
<name>A0A0S2W4T6_9FIRM</name>
<dbReference type="GO" id="GO:0071555">
    <property type="term" value="P:cell wall organization"/>
    <property type="evidence" value="ECO:0007669"/>
    <property type="project" value="UniProtKB-KW"/>
</dbReference>
<organism evidence="18 19">
    <name type="scientific">Intestinimonas butyriciproducens</name>
    <dbReference type="NCBI Taxonomy" id="1297617"/>
    <lineage>
        <taxon>Bacteria</taxon>
        <taxon>Bacillati</taxon>
        <taxon>Bacillota</taxon>
        <taxon>Clostridia</taxon>
        <taxon>Eubacteriales</taxon>
        <taxon>Intestinimonas</taxon>
    </lineage>
</organism>
<evidence type="ECO:0000256" key="14">
    <source>
        <dbReference type="PIRSR" id="PIRSR039102-2"/>
    </source>
</evidence>
<dbReference type="EC" id="6.3.2.4" evidence="12"/>
<proteinExistence type="inferred from homology"/>
<keyword evidence="11 12" id="KW-0961">Cell wall biogenesis/degradation</keyword>
<keyword evidence="4 15" id="KW-0479">Metal-binding</keyword>
<dbReference type="InterPro" id="IPR011127">
    <property type="entry name" value="Dala_Dala_lig_N"/>
</dbReference>
<comment type="similarity">
    <text evidence="2 12">Belongs to the D-alanine--D-alanine ligase family.</text>
</comment>
<feature type="active site" evidence="13">
    <location>
        <position position="322"/>
    </location>
</feature>
<dbReference type="GO" id="GO:0009252">
    <property type="term" value="P:peptidoglycan biosynthetic process"/>
    <property type="evidence" value="ECO:0007669"/>
    <property type="project" value="UniProtKB-UniRule"/>
</dbReference>
<keyword evidence="8 12" id="KW-0133">Cell shape</keyword>
<feature type="binding site" evidence="14">
    <location>
        <begin position="218"/>
        <end position="225"/>
    </location>
    <ligand>
        <name>ATP</name>
        <dbReference type="ChEBI" id="CHEBI:30616"/>
    </ligand>
</feature>
<dbReference type="InterPro" id="IPR000291">
    <property type="entry name" value="D-Ala_lig_Van_CS"/>
</dbReference>
<evidence type="ECO:0000256" key="6">
    <source>
        <dbReference type="ARBA" id="ARBA00022840"/>
    </source>
</evidence>
<dbReference type="GO" id="GO:0008716">
    <property type="term" value="F:D-alanine-D-alanine ligase activity"/>
    <property type="evidence" value="ECO:0007669"/>
    <property type="project" value="UniProtKB-UniRule"/>
</dbReference>
<feature type="binding site" evidence="15">
    <location>
        <position position="311"/>
    </location>
    <ligand>
        <name>Mg(2+)</name>
        <dbReference type="ChEBI" id="CHEBI:18420"/>
        <label>1</label>
    </ligand>
</feature>
<dbReference type="PATRIC" id="fig|1297617.4.peg.1808"/>
<dbReference type="RefSeq" id="WP_033119017.1">
    <property type="nucleotide sequence ID" value="NZ_CALICV010000146.1"/>
</dbReference>
<reference evidence="18 19" key="1">
    <citation type="journal article" date="2015" name="Nat. Commun.">
        <title>Production of butyrate from lysine and the Amadori product fructoselysine by a human gut commensal.</title>
        <authorList>
            <person name="Bui T.P."/>
            <person name="Ritari J."/>
            <person name="Boeren S."/>
            <person name="de Waard P."/>
            <person name="Plugge C.M."/>
            <person name="de Vos W.M."/>
        </authorList>
    </citation>
    <scope>NUCLEOTIDE SEQUENCE [LARGE SCALE GENOMIC DNA]</scope>
    <source>
        <strain evidence="18 19">AF211</strain>
    </source>
</reference>
<feature type="domain" description="ATP-grasp" evidence="17">
    <location>
        <begin position="143"/>
        <end position="344"/>
    </location>
</feature>
<keyword evidence="7 15" id="KW-0460">Magnesium</keyword>
<dbReference type="UniPathway" id="UPA00219"/>
<evidence type="ECO:0000256" key="12">
    <source>
        <dbReference type="HAMAP-Rule" id="MF_00047"/>
    </source>
</evidence>
<feature type="binding site" evidence="15">
    <location>
        <position position="298"/>
    </location>
    <ligand>
        <name>Mg(2+)</name>
        <dbReference type="ChEBI" id="CHEBI:18420"/>
        <label>1</label>
    </ligand>
</feature>
<dbReference type="KEGG" id="ibu:IB211_01760"/>
<keyword evidence="10 15" id="KW-0464">Manganese</keyword>
<dbReference type="STRING" id="1297617.IB211_01760"/>
<protein>
    <recommendedName>
        <fullName evidence="12">D-alanine--D-alanine ligase</fullName>
        <ecNumber evidence="12">6.3.2.4</ecNumber>
    </recommendedName>
    <alternativeName>
        <fullName evidence="12">D-Ala-D-Ala ligase</fullName>
    </alternativeName>
    <alternativeName>
        <fullName evidence="12">D-alanylalanine synthetase</fullName>
    </alternativeName>
</protein>
<keyword evidence="5 14" id="KW-0547">Nucleotide-binding</keyword>
<comment type="pathway">
    <text evidence="12">Cell wall biogenesis; peptidoglycan biosynthesis.</text>
</comment>
<keyword evidence="6 16" id="KW-0067">ATP-binding</keyword>
<dbReference type="GO" id="GO:0005829">
    <property type="term" value="C:cytosol"/>
    <property type="evidence" value="ECO:0007669"/>
    <property type="project" value="TreeGrafter"/>
</dbReference>
<evidence type="ECO:0000256" key="10">
    <source>
        <dbReference type="ARBA" id="ARBA00023211"/>
    </source>
</evidence>
<evidence type="ECO:0000259" key="17">
    <source>
        <dbReference type="PROSITE" id="PS50975"/>
    </source>
</evidence>
<reference evidence="19" key="2">
    <citation type="submission" date="2015-04" db="EMBL/GenBank/DDBJ databases">
        <title>A butyrogenic pathway from the amino acid lysine in a human gut commensal.</title>
        <authorList>
            <person name="de Vos W.M."/>
            <person name="Bui N.T.P."/>
            <person name="Plugge C.M."/>
            <person name="Ritari J."/>
        </authorList>
    </citation>
    <scope>NUCLEOTIDE SEQUENCE [LARGE SCALE GENOMIC DNA]</scope>
    <source>
        <strain evidence="19">AF211</strain>
    </source>
</reference>